<proteinExistence type="predicted"/>
<protein>
    <recommendedName>
        <fullName evidence="2">CAAX prenyl protease 2/Lysostaphin resistance protein A-like domain-containing protein</fullName>
    </recommendedName>
</protein>
<feature type="transmembrane region" description="Helical" evidence="1">
    <location>
        <begin position="65"/>
        <end position="87"/>
    </location>
</feature>
<dbReference type="AlphaFoldDB" id="A0A0U4NTW0"/>
<feature type="domain" description="CAAX prenyl protease 2/Lysostaphin resistance protein A-like" evidence="2">
    <location>
        <begin position="147"/>
        <end position="238"/>
    </location>
</feature>
<feature type="transmembrane region" description="Helical" evidence="1">
    <location>
        <begin position="17"/>
        <end position="37"/>
    </location>
</feature>
<sequence length="259" mass="28223">MTASSPPSSPRRIRAEILIVLGLSLGMSALYSIVNIINRATRDVPLSQQTASINVSRDQREIFDLLYQLLGTVAALVPVALVIFLLWQPQRPHLGKLGIDGMRPWRDTRDGIGLAALIGIPGLFVYLGGRELGLTVTVVPTDLGAYWWTVPVLLLAAVRAGVLEEVIGVGYLFARLRDLGWGPWTIILTSALLRGAYHLYQGVGAFFGNVAMGIIFGWLYQRYGRLMPLVIAHSVLDAVIFVGYPWAATAFPGVFGVPE</sequence>
<dbReference type="RefSeq" id="WP_419866115.1">
    <property type="nucleotide sequence ID" value="NZ_AP017315.1"/>
</dbReference>
<dbReference type="GO" id="GO:0080120">
    <property type="term" value="P:CAAX-box protein maturation"/>
    <property type="evidence" value="ECO:0007669"/>
    <property type="project" value="UniProtKB-ARBA"/>
</dbReference>
<reference evidence="4" key="1">
    <citation type="submission" date="2015-12" db="EMBL/GenBank/DDBJ databases">
        <authorList>
            <person name="Shamseldin A."/>
            <person name="Moawad H."/>
            <person name="Abd El-Rahim W.M."/>
            <person name="Sadowsky M.J."/>
        </authorList>
    </citation>
    <scope>NUCLEOTIDE SEQUENCE [LARGE SCALE GENOMIC DNA]</scope>
    <source>
        <strain evidence="4">JAM AC0309</strain>
    </source>
</reference>
<evidence type="ECO:0000259" key="2">
    <source>
        <dbReference type="Pfam" id="PF02517"/>
    </source>
</evidence>
<reference evidence="3 4" key="2">
    <citation type="submission" date="2016-01" db="EMBL/GenBank/DDBJ databases">
        <title>Microcella alkaliphila JAM AC0309 whole genome shotgun sequence.</title>
        <authorList>
            <person name="Kurata A."/>
            <person name="Hirose Y."/>
            <person name="Kishimoto N."/>
            <person name="Kobayashi T."/>
        </authorList>
    </citation>
    <scope>NUCLEOTIDE SEQUENCE [LARGE SCALE GENOMIC DNA]</scope>
    <source>
        <strain evidence="3 4">JAM AC0309</strain>
    </source>
</reference>
<keyword evidence="1" id="KW-1133">Transmembrane helix</keyword>
<evidence type="ECO:0000313" key="3">
    <source>
        <dbReference type="EMBL" id="BAU31779.1"/>
    </source>
</evidence>
<name>A0A0U4NTW0_9MICO</name>
<dbReference type="EMBL" id="AP017315">
    <property type="protein sequence ID" value="BAU31779.1"/>
    <property type="molecule type" value="Genomic_DNA"/>
</dbReference>
<feature type="transmembrane region" description="Helical" evidence="1">
    <location>
        <begin position="227"/>
        <end position="247"/>
    </location>
</feature>
<evidence type="ECO:0000256" key="1">
    <source>
        <dbReference type="SAM" id="Phobius"/>
    </source>
</evidence>
<dbReference type="InterPro" id="IPR003675">
    <property type="entry name" value="Rce1/LyrA-like_dom"/>
</dbReference>
<evidence type="ECO:0000313" key="4">
    <source>
        <dbReference type="Proteomes" id="UP000218965"/>
    </source>
</evidence>
<feature type="transmembrane region" description="Helical" evidence="1">
    <location>
        <begin position="203"/>
        <end position="220"/>
    </location>
</feature>
<accession>A0A0U4NTW0</accession>
<feature type="transmembrane region" description="Helical" evidence="1">
    <location>
        <begin position="147"/>
        <end position="174"/>
    </location>
</feature>
<feature type="transmembrane region" description="Helical" evidence="1">
    <location>
        <begin position="108"/>
        <end position="127"/>
    </location>
</feature>
<keyword evidence="1" id="KW-0472">Membrane</keyword>
<dbReference type="Pfam" id="PF02517">
    <property type="entry name" value="Rce1-like"/>
    <property type="match status" value="1"/>
</dbReference>
<gene>
    <name evidence="3" type="ORF">MalAC0309_0913</name>
</gene>
<dbReference type="KEGG" id="malk:MalAC0309_0913"/>
<keyword evidence="1" id="KW-0812">Transmembrane</keyword>
<dbReference type="GO" id="GO:0004175">
    <property type="term" value="F:endopeptidase activity"/>
    <property type="evidence" value="ECO:0007669"/>
    <property type="project" value="UniProtKB-ARBA"/>
</dbReference>
<dbReference type="Proteomes" id="UP000218965">
    <property type="component" value="Chromosome"/>
</dbReference>
<organism evidence="3 4">
    <name type="scientific">Microcella alkaliphila</name>
    <dbReference type="NCBI Taxonomy" id="279828"/>
    <lineage>
        <taxon>Bacteria</taxon>
        <taxon>Bacillati</taxon>
        <taxon>Actinomycetota</taxon>
        <taxon>Actinomycetes</taxon>
        <taxon>Micrococcales</taxon>
        <taxon>Microbacteriaceae</taxon>
        <taxon>Microcella</taxon>
    </lineage>
</organism>